<dbReference type="EMBL" id="JBHSMG010000001">
    <property type="protein sequence ID" value="MFC5501883.1"/>
    <property type="molecule type" value="Genomic_DNA"/>
</dbReference>
<dbReference type="RefSeq" id="WP_386739546.1">
    <property type="nucleotide sequence ID" value="NZ_JBHSMG010000001.1"/>
</dbReference>
<dbReference type="PANTHER" id="PTHR21180:SF32">
    <property type="entry name" value="ENDONUCLEASE_EXONUCLEASE_PHOSPHATASE FAMILY DOMAIN-CONTAINING PROTEIN 1"/>
    <property type="match status" value="1"/>
</dbReference>
<evidence type="ECO:0000313" key="3">
    <source>
        <dbReference type="EMBL" id="MFC5501883.1"/>
    </source>
</evidence>
<proteinExistence type="predicted"/>
<dbReference type="InterPro" id="IPR051675">
    <property type="entry name" value="Endo/Exo/Phosphatase_dom_1"/>
</dbReference>
<feature type="region of interest" description="Disordered" evidence="1">
    <location>
        <begin position="44"/>
        <end position="69"/>
    </location>
</feature>
<dbReference type="SUPFAM" id="SSF47781">
    <property type="entry name" value="RuvA domain 2-like"/>
    <property type="match status" value="1"/>
</dbReference>
<gene>
    <name evidence="3" type="ORF">ACFPJ4_06470</name>
</gene>
<protein>
    <submittedName>
        <fullName evidence="3">Helix-hairpin-helix domain-containing protein</fullName>
    </submittedName>
</protein>
<dbReference type="PANTHER" id="PTHR21180">
    <property type="entry name" value="ENDONUCLEASE/EXONUCLEASE/PHOSPHATASE FAMILY DOMAIN-CONTAINING PROTEIN 1"/>
    <property type="match status" value="1"/>
</dbReference>
<feature type="domain" description="Helix-hairpin-helix DNA-binding motif class 1" evidence="2">
    <location>
        <begin position="166"/>
        <end position="185"/>
    </location>
</feature>
<name>A0ABW0NQD8_9MICO</name>
<accession>A0ABW0NQD8</accession>
<dbReference type="Proteomes" id="UP001596039">
    <property type="component" value="Unassembled WGS sequence"/>
</dbReference>
<feature type="compositionally biased region" description="Low complexity" evidence="1">
    <location>
        <begin position="58"/>
        <end position="67"/>
    </location>
</feature>
<comment type="caution">
    <text evidence="3">The sequence shown here is derived from an EMBL/GenBank/DDBJ whole genome shotgun (WGS) entry which is preliminary data.</text>
</comment>
<dbReference type="Gene3D" id="1.10.150.320">
    <property type="entry name" value="Photosystem II 12 kDa extrinsic protein"/>
    <property type="match status" value="1"/>
</dbReference>
<feature type="domain" description="Helix-hairpin-helix DNA-binding motif class 1" evidence="2">
    <location>
        <begin position="196"/>
        <end position="215"/>
    </location>
</feature>
<reference evidence="4" key="1">
    <citation type="journal article" date="2019" name="Int. J. Syst. Evol. Microbiol.">
        <title>The Global Catalogue of Microorganisms (GCM) 10K type strain sequencing project: providing services to taxonomists for standard genome sequencing and annotation.</title>
        <authorList>
            <consortium name="The Broad Institute Genomics Platform"/>
            <consortium name="The Broad Institute Genome Sequencing Center for Infectious Disease"/>
            <person name="Wu L."/>
            <person name="Ma J."/>
        </authorList>
    </citation>
    <scope>NUCLEOTIDE SEQUENCE [LARGE SCALE GENOMIC DNA]</scope>
    <source>
        <strain evidence="4">CGMCC 4.6997</strain>
    </source>
</reference>
<dbReference type="InterPro" id="IPR010994">
    <property type="entry name" value="RuvA_2-like"/>
</dbReference>
<dbReference type="SMART" id="SM00278">
    <property type="entry name" value="HhH1"/>
    <property type="match status" value="2"/>
</dbReference>
<evidence type="ECO:0000313" key="4">
    <source>
        <dbReference type="Proteomes" id="UP001596039"/>
    </source>
</evidence>
<evidence type="ECO:0000256" key="1">
    <source>
        <dbReference type="SAM" id="MobiDB-lite"/>
    </source>
</evidence>
<dbReference type="InterPro" id="IPR003583">
    <property type="entry name" value="Hlx-hairpin-Hlx_DNA-bd_motif"/>
</dbReference>
<dbReference type="InterPro" id="IPR019554">
    <property type="entry name" value="Soluble_ligand-bd"/>
</dbReference>
<keyword evidence="4" id="KW-1185">Reference proteome</keyword>
<dbReference type="Pfam" id="PF12836">
    <property type="entry name" value="HHH_3"/>
    <property type="match status" value="1"/>
</dbReference>
<organism evidence="3 4">
    <name type="scientific">Lysinimonas soli</name>
    <dbReference type="NCBI Taxonomy" id="1074233"/>
    <lineage>
        <taxon>Bacteria</taxon>
        <taxon>Bacillati</taxon>
        <taxon>Actinomycetota</taxon>
        <taxon>Actinomycetes</taxon>
        <taxon>Micrococcales</taxon>
        <taxon>Microbacteriaceae</taxon>
        <taxon>Lysinimonas</taxon>
    </lineage>
</organism>
<dbReference type="Pfam" id="PF10531">
    <property type="entry name" value="SLBB"/>
    <property type="match status" value="1"/>
</dbReference>
<evidence type="ECO:0000259" key="2">
    <source>
        <dbReference type="SMART" id="SM00278"/>
    </source>
</evidence>
<dbReference type="Gene3D" id="3.10.560.10">
    <property type="entry name" value="Outer membrane lipoprotein wza domain like"/>
    <property type="match status" value="1"/>
</dbReference>
<sequence length="218" mass="21184">MSAVPAPDARRARVRVGAGAALVLVLLGLGCAVVVTAVTPRGASSVVAPSSPAPSTAPGPRQSSAAGSGSGTGGAAVIYVHILGQVNEPGLYALHDGDRGVDVVAAAGGFTSAADPGGLNLARFLSDGEQIVVPAVGEAVVAGSGAAGPGAGTVGGKVNLNTADEATLETLPRVGPAMAARILAWRAANGRFTAIEDLMSVSGIGEKTFDGLKDLVTV</sequence>